<name>A0A8R1IJ91_CAEJA</name>
<reference evidence="1" key="2">
    <citation type="submission" date="2022-06" db="UniProtKB">
        <authorList>
            <consortium name="EnsemblMetazoa"/>
        </authorList>
    </citation>
    <scope>IDENTIFICATION</scope>
    <source>
        <strain evidence="1">DF5081</strain>
    </source>
</reference>
<dbReference type="EnsemblMetazoa" id="CJA37460.1">
    <property type="protein sequence ID" value="CJA37460.1"/>
    <property type="gene ID" value="WBGene00213307"/>
</dbReference>
<dbReference type="AlphaFoldDB" id="A0A8R1IJ91"/>
<sequence length="95" mass="10241">MVSDYRCGHFTRLASPRLVRLSLVCPSPTVYLSPPPVLSPPAIIDCIEEPNARGFVGLARLAGGFVGTLSPLVMVPVKISSLVVQMVPRRAPCLW</sequence>
<accession>A0A8R1IJ91</accession>
<keyword evidence="2" id="KW-1185">Reference proteome</keyword>
<reference evidence="2" key="1">
    <citation type="submission" date="2010-08" db="EMBL/GenBank/DDBJ databases">
        <authorList>
            <consortium name="Caenorhabditis japonica Sequencing Consortium"/>
            <person name="Wilson R.K."/>
        </authorList>
    </citation>
    <scope>NUCLEOTIDE SEQUENCE [LARGE SCALE GENOMIC DNA]</scope>
    <source>
        <strain evidence="2">DF5081</strain>
    </source>
</reference>
<evidence type="ECO:0000313" key="1">
    <source>
        <dbReference type="EnsemblMetazoa" id="CJA37460.1"/>
    </source>
</evidence>
<dbReference type="Proteomes" id="UP000005237">
    <property type="component" value="Unassembled WGS sequence"/>
</dbReference>
<proteinExistence type="predicted"/>
<evidence type="ECO:0000313" key="2">
    <source>
        <dbReference type="Proteomes" id="UP000005237"/>
    </source>
</evidence>
<protein>
    <submittedName>
        <fullName evidence="1">Uncharacterized protein</fullName>
    </submittedName>
</protein>
<organism evidence="1 2">
    <name type="scientific">Caenorhabditis japonica</name>
    <dbReference type="NCBI Taxonomy" id="281687"/>
    <lineage>
        <taxon>Eukaryota</taxon>
        <taxon>Metazoa</taxon>
        <taxon>Ecdysozoa</taxon>
        <taxon>Nematoda</taxon>
        <taxon>Chromadorea</taxon>
        <taxon>Rhabditida</taxon>
        <taxon>Rhabditina</taxon>
        <taxon>Rhabditomorpha</taxon>
        <taxon>Rhabditoidea</taxon>
        <taxon>Rhabditidae</taxon>
        <taxon>Peloderinae</taxon>
        <taxon>Caenorhabditis</taxon>
    </lineage>
</organism>